<dbReference type="RefSeq" id="WP_075637417.1">
    <property type="nucleotide sequence ID" value="NZ_MKIM01000012.1"/>
</dbReference>
<keyword evidence="2" id="KW-1185">Reference proteome</keyword>
<proteinExistence type="predicted"/>
<organism evidence="1 2">
    <name type="scientific">Rhizobium oryziradicis</name>
    <dbReference type="NCBI Taxonomy" id="1867956"/>
    <lineage>
        <taxon>Bacteria</taxon>
        <taxon>Pseudomonadati</taxon>
        <taxon>Pseudomonadota</taxon>
        <taxon>Alphaproteobacteria</taxon>
        <taxon>Hyphomicrobiales</taxon>
        <taxon>Rhizobiaceae</taxon>
        <taxon>Rhizobium/Agrobacterium group</taxon>
        <taxon>Rhizobium</taxon>
    </lineage>
</organism>
<name>A0A1Q8ZYD3_9HYPH</name>
<evidence type="ECO:0000313" key="1">
    <source>
        <dbReference type="EMBL" id="OLP47036.1"/>
    </source>
</evidence>
<dbReference type="Proteomes" id="UP000186894">
    <property type="component" value="Unassembled WGS sequence"/>
</dbReference>
<dbReference type="AlphaFoldDB" id="A0A1Q8ZYD3"/>
<evidence type="ECO:0000313" key="2">
    <source>
        <dbReference type="Proteomes" id="UP000186894"/>
    </source>
</evidence>
<dbReference type="OrthoDB" id="8481237at2"/>
<comment type="caution">
    <text evidence="1">The sequence shown here is derived from an EMBL/GenBank/DDBJ whole genome shotgun (WGS) entry which is preliminary data.</text>
</comment>
<sequence>MGDLNLDNQTEIFQQNIDELDKEVEKFYEKQDFDFSTVAGWEEFLDERAQYGGSGADSDGIQRRDFKYYAVGCENVFTKGAPIEVDIYIRTPGGVYELPWGNLYVMYPGPNFKRKVTEFNVGGGGSISTKKSITVGALPDGKEAWGVIYYIFLKTDEVPGKKELSDKAKDILEESAKDMGKLIKRGRKLLSYGGTTVAIRVAVQNDSPWDHMFPQRLMSDDAENKLEKLYEKTKDTLNFWD</sequence>
<dbReference type="STRING" id="1867956.BJF95_02375"/>
<protein>
    <submittedName>
        <fullName evidence="1">Uncharacterized protein</fullName>
    </submittedName>
</protein>
<gene>
    <name evidence="1" type="ORF">BJF95_02375</name>
</gene>
<dbReference type="EMBL" id="MKIM01000012">
    <property type="protein sequence ID" value="OLP47036.1"/>
    <property type="molecule type" value="Genomic_DNA"/>
</dbReference>
<accession>A0A1Q8ZYD3</accession>
<reference evidence="1 2" key="1">
    <citation type="submission" date="2016-09" db="EMBL/GenBank/DDBJ databases">
        <title>Rhizobium oryziradicis sp. nov., isolated from the root of rice.</title>
        <authorList>
            <person name="Zhao J."/>
            <person name="Zhang X."/>
        </authorList>
    </citation>
    <scope>NUCLEOTIDE SEQUENCE [LARGE SCALE GENOMIC DNA]</scope>
    <source>
        <strain evidence="1 2">N19</strain>
    </source>
</reference>